<name>A0ABT4LC44_9SPHI</name>
<keyword evidence="1" id="KW-0732">Signal</keyword>
<gene>
    <name evidence="2" type="ORF">O0955_15920</name>
</gene>
<proteinExistence type="predicted"/>
<dbReference type="Proteomes" id="UP001144347">
    <property type="component" value="Unassembled WGS sequence"/>
</dbReference>
<reference evidence="2" key="1">
    <citation type="submission" date="2022-12" db="EMBL/GenBank/DDBJ databases">
        <title>Genome sequence of HCMS5-2.</title>
        <authorList>
            <person name="Woo H."/>
        </authorList>
    </citation>
    <scope>NUCLEOTIDE SEQUENCE</scope>
    <source>
        <strain evidence="2">HCMS5-2</strain>
    </source>
</reference>
<feature type="chain" id="PRO_5046704126" description="Secreted protein" evidence="1">
    <location>
        <begin position="23"/>
        <end position="166"/>
    </location>
</feature>
<accession>A0ABT4LC44</accession>
<feature type="signal peptide" evidence="1">
    <location>
        <begin position="1"/>
        <end position="22"/>
    </location>
</feature>
<dbReference type="RefSeq" id="WP_269428547.1">
    <property type="nucleotide sequence ID" value="NZ_JAPWGM010000006.1"/>
</dbReference>
<comment type="caution">
    <text evidence="2">The sequence shown here is derived from an EMBL/GenBank/DDBJ whole genome shotgun (WGS) entry which is preliminary data.</text>
</comment>
<protein>
    <recommendedName>
        <fullName evidence="4">Secreted protein</fullName>
    </recommendedName>
</protein>
<sequence length="166" mass="18714">MKKHALYTILFLLGIAVTNTFAFVKEPQQVKIDTTQNTGYALFSKTGGIETVNIRKIKKGGNTVYVTLGIKKLEIINNNTTATGISGKSLSEQERNRVGPLFDKIDVLNGGYDDIKVDKLNADQNVYTIKNINYPLRLRMQSGKEIVEFELKEPGRWDVNINYKNN</sequence>
<evidence type="ECO:0000256" key="1">
    <source>
        <dbReference type="SAM" id="SignalP"/>
    </source>
</evidence>
<dbReference type="EMBL" id="JAPWGM010000006">
    <property type="protein sequence ID" value="MCZ4245496.1"/>
    <property type="molecule type" value="Genomic_DNA"/>
</dbReference>
<evidence type="ECO:0000313" key="2">
    <source>
        <dbReference type="EMBL" id="MCZ4245496.1"/>
    </source>
</evidence>
<evidence type="ECO:0008006" key="4">
    <source>
        <dbReference type="Google" id="ProtNLM"/>
    </source>
</evidence>
<organism evidence="2 3">
    <name type="scientific">Pedobacter punctiformis</name>
    <dbReference type="NCBI Taxonomy" id="3004097"/>
    <lineage>
        <taxon>Bacteria</taxon>
        <taxon>Pseudomonadati</taxon>
        <taxon>Bacteroidota</taxon>
        <taxon>Sphingobacteriia</taxon>
        <taxon>Sphingobacteriales</taxon>
        <taxon>Sphingobacteriaceae</taxon>
        <taxon>Pedobacter</taxon>
    </lineage>
</organism>
<keyword evidence="3" id="KW-1185">Reference proteome</keyword>
<evidence type="ECO:0000313" key="3">
    <source>
        <dbReference type="Proteomes" id="UP001144347"/>
    </source>
</evidence>